<name>A0A2N3VH56_9NOCA</name>
<dbReference type="EMBL" id="PJMW01000002">
    <property type="protein sequence ID" value="PKV80925.1"/>
    <property type="molecule type" value="Genomic_DNA"/>
</dbReference>
<proteinExistence type="predicted"/>
<evidence type="ECO:0000313" key="4">
    <source>
        <dbReference type="EMBL" id="PKV80925.1"/>
    </source>
</evidence>
<dbReference type="Proteomes" id="UP000233766">
    <property type="component" value="Unassembled WGS sequence"/>
</dbReference>
<sequence length="383" mass="35597">MTFPGYSGGGSPGNWGLGANGSIPGMGDLTQSAVTDKIANEAMQGSQWPGLGGMLVGMIMSLIAGVAGAILNGFGSVLDAIFGTVNNNYIAEMPIINDHSQSITEMRDAIEQMVLQGLATKFETNGYYTPPEGILSVEVIIIAAGAGGGAGRWDFVPGNRGGGAGGGGGGEVHASIPESLLPRTGGAYDPITITIGAGGSGGGSSEDPGNGGGNTSFGSFLTAGGGSGGQGGRSAIQAIGGASGAGMIPGGVGGDGAAGSTGGGSPPPAGPAGNSVSAYDLHGGGGGGGGGGLDYAGSGFILGSVGGIGGIWPGGALGQPGTPPTDIVATGGGGGGGAINTQGAAGAYPAGGGGGGWGAGNNSSTVIGGAGGDGVLFIIERSS</sequence>
<feature type="region of interest" description="Disordered" evidence="1">
    <location>
        <begin position="253"/>
        <end position="277"/>
    </location>
</feature>
<feature type="compositionally biased region" description="Gly residues" evidence="1">
    <location>
        <begin position="197"/>
        <end position="215"/>
    </location>
</feature>
<comment type="caution">
    <text evidence="4">The sequence shown here is derived from an EMBL/GenBank/DDBJ whole genome shotgun (WGS) entry which is preliminary data.</text>
</comment>
<dbReference type="InterPro" id="IPR049304">
    <property type="entry name" value="Gly_rich_dom"/>
</dbReference>
<feature type="transmembrane region" description="Helical" evidence="2">
    <location>
        <begin position="51"/>
        <end position="71"/>
    </location>
</feature>
<feature type="compositionally biased region" description="Gly residues" evidence="1">
    <location>
        <begin position="253"/>
        <end position="264"/>
    </location>
</feature>
<keyword evidence="2" id="KW-1133">Transmembrane helix</keyword>
<dbReference type="AlphaFoldDB" id="A0A2N3VH56"/>
<accession>A0A2N3VH56</accession>
<evidence type="ECO:0000313" key="5">
    <source>
        <dbReference type="Proteomes" id="UP000233766"/>
    </source>
</evidence>
<keyword evidence="2" id="KW-0472">Membrane</keyword>
<keyword evidence="5" id="KW-1185">Reference proteome</keyword>
<dbReference type="Pfam" id="PF21722">
    <property type="entry name" value="Gly_rich_2"/>
    <property type="match status" value="1"/>
</dbReference>
<keyword evidence="2" id="KW-0812">Transmembrane</keyword>
<evidence type="ECO:0000256" key="1">
    <source>
        <dbReference type="SAM" id="MobiDB-lite"/>
    </source>
</evidence>
<feature type="compositionally biased region" description="Gly residues" evidence="1">
    <location>
        <begin position="223"/>
        <end position="232"/>
    </location>
</feature>
<feature type="domain" description="Glycine-rich" evidence="3">
    <location>
        <begin position="127"/>
        <end position="378"/>
    </location>
</feature>
<reference evidence="4 5" key="1">
    <citation type="submission" date="2017-12" db="EMBL/GenBank/DDBJ databases">
        <title>Sequencing the genomes of 1000 Actinobacteria strains.</title>
        <authorList>
            <person name="Klenk H.-P."/>
        </authorList>
    </citation>
    <scope>NUCLEOTIDE SEQUENCE [LARGE SCALE GENOMIC DNA]</scope>
    <source>
        <strain evidence="4 5">DSM 44489</strain>
    </source>
</reference>
<feature type="region of interest" description="Disordered" evidence="1">
    <location>
        <begin position="197"/>
        <end position="235"/>
    </location>
</feature>
<evidence type="ECO:0000256" key="2">
    <source>
        <dbReference type="SAM" id="Phobius"/>
    </source>
</evidence>
<protein>
    <recommendedName>
        <fullName evidence="3">Glycine-rich domain-containing protein</fullName>
    </recommendedName>
</protein>
<organism evidence="4 5">
    <name type="scientific">Nocardia fluminea</name>
    <dbReference type="NCBI Taxonomy" id="134984"/>
    <lineage>
        <taxon>Bacteria</taxon>
        <taxon>Bacillati</taxon>
        <taxon>Actinomycetota</taxon>
        <taxon>Actinomycetes</taxon>
        <taxon>Mycobacteriales</taxon>
        <taxon>Nocardiaceae</taxon>
        <taxon>Nocardia</taxon>
    </lineage>
</organism>
<gene>
    <name evidence="4" type="ORF">ATK86_5362</name>
</gene>
<evidence type="ECO:0000259" key="3">
    <source>
        <dbReference type="Pfam" id="PF21722"/>
    </source>
</evidence>